<comment type="caution">
    <text evidence="1">The sequence shown here is derived from an EMBL/GenBank/DDBJ whole genome shotgun (WGS) entry which is preliminary data.</text>
</comment>
<dbReference type="EMBL" id="MU007037">
    <property type="protein sequence ID" value="KAF2430618.1"/>
    <property type="molecule type" value="Genomic_DNA"/>
</dbReference>
<keyword evidence="2" id="KW-1185">Reference proteome</keyword>
<protein>
    <recommendedName>
        <fullName evidence="3">F-box domain-containing protein</fullName>
    </recommendedName>
</protein>
<evidence type="ECO:0000313" key="1">
    <source>
        <dbReference type="EMBL" id="KAF2430618.1"/>
    </source>
</evidence>
<gene>
    <name evidence="1" type="ORF">EJ08DRAFT_214158</name>
</gene>
<dbReference type="InterPro" id="IPR036047">
    <property type="entry name" value="F-box-like_dom_sf"/>
</dbReference>
<dbReference type="AlphaFoldDB" id="A0A9P4NSH3"/>
<evidence type="ECO:0008006" key="3">
    <source>
        <dbReference type="Google" id="ProtNLM"/>
    </source>
</evidence>
<dbReference type="SUPFAM" id="SSF81383">
    <property type="entry name" value="F-box domain"/>
    <property type="match status" value="1"/>
</dbReference>
<dbReference type="CDD" id="cd09917">
    <property type="entry name" value="F-box_SF"/>
    <property type="match status" value="1"/>
</dbReference>
<organism evidence="1 2">
    <name type="scientific">Tothia fuscella</name>
    <dbReference type="NCBI Taxonomy" id="1048955"/>
    <lineage>
        <taxon>Eukaryota</taxon>
        <taxon>Fungi</taxon>
        <taxon>Dikarya</taxon>
        <taxon>Ascomycota</taxon>
        <taxon>Pezizomycotina</taxon>
        <taxon>Dothideomycetes</taxon>
        <taxon>Pleosporomycetidae</taxon>
        <taxon>Venturiales</taxon>
        <taxon>Cylindrosympodiaceae</taxon>
        <taxon>Tothia</taxon>
    </lineage>
</organism>
<accession>A0A9P4NSH3</accession>
<sequence length="387" mass="44448">MTDLQTQNTTLQHLNTDVFLQILDFIPPNSLAILCRTSRGLHEICVPRLYQSVDLSCKSRGWDSLLAQQTAFIQRILKGRVLALKVKALRWLFVNWGKGGDYNKQLVLTTATFCQMLQSLNELSFLSLNAQPGPYKRCFRNYVVTTCQSKNKLSKPKPDREWVLPEVLPALNSINLCGRYTNRFHLPILNVLGNHHLTRLSLDNVLWDTLELKRFIQSHWQPRDCPLRELRIKETYLRTEGPQWLWGPSARTFSTWAALINHLKPQEITLELEAAEWITANYSTRHPPPALHGLRPNPEQEQCTLGEACNAILTEVVPTILKLHDDVQLPRRIKFHNVAECVSSSLEEVGIDVVKGFDTDIIDYDLYVRDWAHSNNVEDDVLRKLVG</sequence>
<proteinExistence type="predicted"/>
<reference evidence="1" key="1">
    <citation type="journal article" date="2020" name="Stud. Mycol.">
        <title>101 Dothideomycetes genomes: a test case for predicting lifestyles and emergence of pathogens.</title>
        <authorList>
            <person name="Haridas S."/>
            <person name="Albert R."/>
            <person name="Binder M."/>
            <person name="Bloem J."/>
            <person name="Labutti K."/>
            <person name="Salamov A."/>
            <person name="Andreopoulos B."/>
            <person name="Baker S."/>
            <person name="Barry K."/>
            <person name="Bills G."/>
            <person name="Bluhm B."/>
            <person name="Cannon C."/>
            <person name="Castanera R."/>
            <person name="Culley D."/>
            <person name="Daum C."/>
            <person name="Ezra D."/>
            <person name="Gonzalez J."/>
            <person name="Henrissat B."/>
            <person name="Kuo A."/>
            <person name="Liang C."/>
            <person name="Lipzen A."/>
            <person name="Lutzoni F."/>
            <person name="Magnuson J."/>
            <person name="Mondo S."/>
            <person name="Nolan M."/>
            <person name="Ohm R."/>
            <person name="Pangilinan J."/>
            <person name="Park H.-J."/>
            <person name="Ramirez L."/>
            <person name="Alfaro M."/>
            <person name="Sun H."/>
            <person name="Tritt A."/>
            <person name="Yoshinaga Y."/>
            <person name="Zwiers L.-H."/>
            <person name="Turgeon B."/>
            <person name="Goodwin S."/>
            <person name="Spatafora J."/>
            <person name="Crous P."/>
            <person name="Grigoriev I."/>
        </authorList>
    </citation>
    <scope>NUCLEOTIDE SEQUENCE</scope>
    <source>
        <strain evidence="1">CBS 130266</strain>
    </source>
</reference>
<dbReference type="Proteomes" id="UP000800235">
    <property type="component" value="Unassembled WGS sequence"/>
</dbReference>
<name>A0A9P4NSH3_9PEZI</name>
<evidence type="ECO:0000313" key="2">
    <source>
        <dbReference type="Proteomes" id="UP000800235"/>
    </source>
</evidence>